<dbReference type="SMR" id="A0A6M3ZHZ2"/>
<dbReference type="SUPFAM" id="SSF52540">
    <property type="entry name" value="P-loop containing nucleoside triphosphate hydrolases"/>
    <property type="match status" value="1"/>
</dbReference>
<dbReference type="Pfam" id="PF10088">
    <property type="entry name" value="DUF2326"/>
    <property type="match status" value="1"/>
</dbReference>
<protein>
    <submittedName>
        <fullName evidence="3">DUF2326 domain-containing protein</fullName>
    </submittedName>
</protein>
<sequence>MIVMIIKNLFVCNSQEILKEYKFNAVGVNIILGEKREDHEETNGVGKSTMIECISFLLGKTISNFYTTNEILLNKNVFIVLNVEIDGNQVFLARSFNSPKHGYTLHDTSLTFNLEEWKKVSISVYKKFIEKEILKGEKEDITFAALREYIIRDEKTGFNDIVLPNRGGLKQYKLLNYLFTLPTHTEKNIKVFRDKIEKLNSEIKLIESMNINIGDLKVKEDELINEIEDYNRVIYQTKTANKYNNDTNRYSEIKSELNKIQNEIFENEHICKQYQRNIDDLNKKVTKIKELENIEKFYEDIVGFFPEEVKQNYNKVQEFYNFMVESRGSYFKDKIVKIQADLKKLNIKKQGLTEQLESSARILKSNNFIEDISIVMEEQRRKEIELAEVRLRISDYDKKNHIFDKINELQHEILRVNSMYYDEFQSYSAIVSELKKLFNNLMDVTYNQHGFLDFEYDNRISNAKQSTTGRIKISCSIPDERSHGRLHMKINIFDLTWFLYRCINKCSLNILIHDGSYSNPDPHVKGTLLKHINSSLLENRIGQYFVTINKNELLLDDLQELESKGMIVAKLDRNNEDKNRFFGFRF</sequence>
<dbReference type="RefSeq" id="WP_009969953.1">
    <property type="nucleotide sequence ID" value="NC_000964.3"/>
</dbReference>
<dbReference type="AlphaFoldDB" id="A0A6M3ZHZ2"/>
<proteinExistence type="predicted"/>
<name>A0A6M3ZHZ2_BACSU</name>
<dbReference type="KEGG" id="bsu:BSU40200"/>
<dbReference type="EMBL" id="CP052842">
    <property type="protein sequence ID" value="QJP90687.1"/>
    <property type="molecule type" value="Genomic_DNA"/>
</dbReference>
<dbReference type="OrthoDB" id="2904091at2"/>
<dbReference type="InterPro" id="IPR018760">
    <property type="entry name" value="DUF2326"/>
</dbReference>
<dbReference type="InterPro" id="IPR027417">
    <property type="entry name" value="P-loop_NTPase"/>
</dbReference>
<feature type="domain" description="DUF2326" evidence="2">
    <location>
        <begin position="453"/>
        <end position="586"/>
    </location>
</feature>
<organism evidence="3">
    <name type="scientific">Bacillus subtilis (strain 168)</name>
    <dbReference type="NCBI Taxonomy" id="224308"/>
    <lineage>
        <taxon>Bacteria</taxon>
        <taxon>Bacillati</taxon>
        <taxon>Bacillota</taxon>
        <taxon>Bacilli</taxon>
        <taxon>Bacillales</taxon>
        <taxon>Bacillaceae</taxon>
        <taxon>Bacillus</taxon>
    </lineage>
</organism>
<accession>A0A6M3ZHZ2</accession>
<dbReference type="Gene3D" id="3.40.50.300">
    <property type="entry name" value="P-loop containing nucleotide triphosphate hydrolases"/>
    <property type="match status" value="1"/>
</dbReference>
<feature type="coiled-coil region" evidence="1">
    <location>
        <begin position="189"/>
        <end position="291"/>
    </location>
</feature>
<evidence type="ECO:0000256" key="1">
    <source>
        <dbReference type="SAM" id="Coils"/>
    </source>
</evidence>
<gene>
    <name evidence="3" type="ORF">HIR78_22875</name>
</gene>
<keyword evidence="1" id="KW-0175">Coiled coil</keyword>
<reference evidence="3" key="1">
    <citation type="submission" date="2020-04" db="EMBL/GenBank/DDBJ databases">
        <title>Phage recombination drives evolution of spore-forming Bacilli.</title>
        <authorList>
            <person name="Dragos A."/>
            <person name="Kovacs A.T."/>
        </authorList>
    </citation>
    <scope>NUCLEOTIDE SEQUENCE</scope>
    <source>
        <strain evidence="3">168</strain>
    </source>
</reference>
<evidence type="ECO:0000259" key="2">
    <source>
        <dbReference type="Pfam" id="PF10088"/>
    </source>
</evidence>
<evidence type="ECO:0000313" key="3">
    <source>
        <dbReference type="EMBL" id="QJP90687.1"/>
    </source>
</evidence>